<evidence type="ECO:0008006" key="22">
    <source>
        <dbReference type="Google" id="ProtNLM"/>
    </source>
</evidence>
<evidence type="ECO:0000256" key="12">
    <source>
        <dbReference type="ARBA" id="ARBA00022989"/>
    </source>
</evidence>
<dbReference type="GO" id="GO:0016020">
    <property type="term" value="C:membrane"/>
    <property type="evidence" value="ECO:0007669"/>
    <property type="project" value="UniProtKB-SubCell"/>
</dbReference>
<keyword evidence="9 17" id="KW-0732">Signal</keyword>
<evidence type="ECO:0000256" key="5">
    <source>
        <dbReference type="ARBA" id="ARBA00022525"/>
    </source>
</evidence>
<dbReference type="Proteomes" id="UP000215902">
    <property type="component" value="Unassembled WGS sequence"/>
</dbReference>
<keyword evidence="7" id="KW-0399">Innate immunity</keyword>
<keyword evidence="11" id="KW-0249">Electron transport</keyword>
<feature type="transmembrane region" description="Helical" evidence="16">
    <location>
        <begin position="536"/>
        <end position="562"/>
    </location>
</feature>
<keyword evidence="4" id="KW-0813">Transport</keyword>
<dbReference type="STRING" id="282301.A0A267DFH2"/>
<dbReference type="PANTHER" id="PTHR45828">
    <property type="entry name" value="CYTOCHROME B561/FERRIC REDUCTASE TRANSMEMBRANE"/>
    <property type="match status" value="1"/>
</dbReference>
<feature type="transmembrane region" description="Helical" evidence="16">
    <location>
        <begin position="465"/>
        <end position="484"/>
    </location>
</feature>
<evidence type="ECO:0000256" key="17">
    <source>
        <dbReference type="SAM" id="SignalP"/>
    </source>
</evidence>
<evidence type="ECO:0000256" key="7">
    <source>
        <dbReference type="ARBA" id="ARBA00022588"/>
    </source>
</evidence>
<evidence type="ECO:0000256" key="3">
    <source>
        <dbReference type="ARBA" id="ARBA00008501"/>
    </source>
</evidence>
<dbReference type="CDD" id="cd08544">
    <property type="entry name" value="Reeler"/>
    <property type="match status" value="1"/>
</dbReference>
<dbReference type="PANTHER" id="PTHR45828:SF9">
    <property type="entry name" value="CELL WALL INTEGRITY AND STRESS RESPONSE COMPONENT 4-LIKE-RELATED"/>
    <property type="match status" value="1"/>
</dbReference>
<keyword evidence="21" id="KW-1185">Reference proteome</keyword>
<sequence>MSNSRLPMSPEVQMLLSAVILLSGVHLSAAFPDGAPNHRCSNLVPMHGFQPQTSAPPYELTFSPDRYSPGQTVQVTLRGTSGQSFLGFALAARRVSDDTEELVGGFEVPTGAVGGFWYSQNASLPNCLTHGGVPQSEITARWTAPPRSVGDVVFTTPVVQSFSTFWSNVTSSVLTAVQSSEDPPFPPLTIGESPNPLEGACGTEFGCVRSPALCDTANCEILVKFLYLEAENRLRLLVHAVGNFVSLGLSDDDKMGDDLTLTCTGGQGGYSMQLGYNPKYRRLNERHRWTPMQNKYIELLDTGRIRCDFTLPWTVNISTYLNPRQSSEPPVLRSFDLRTPRYVFVAYGNTYRDSNSVQQHTEMPAISTSQVNLQSRDGYSAHRISGLRRAHGSLMLTAWQFLMPLGANLALFYRCLFMKTYGNVQLWFHLHRGFMVTGFCASLIGVLLIFAEFDWKWRSMYSNTQSHGAMGLTIVCLTVVQILMGALRPDKDSPKRPWFKIAHQIVAYTALSLADTTIITIGFLSSLPQSYRISHLVYAFTWLGFHLVFQIVVPIVLARFGSKAQDADSSEEKDSIETAKFRLLRLLFGVYLAGMLIIFLTWLVTIVVF</sequence>
<evidence type="ECO:0000259" key="18">
    <source>
        <dbReference type="PROSITE" id="PS50939"/>
    </source>
</evidence>
<evidence type="ECO:0000256" key="9">
    <source>
        <dbReference type="ARBA" id="ARBA00022729"/>
    </source>
</evidence>
<evidence type="ECO:0000256" key="8">
    <source>
        <dbReference type="ARBA" id="ARBA00022692"/>
    </source>
</evidence>
<dbReference type="PROSITE" id="PS50939">
    <property type="entry name" value="CYTOCHROME_B561"/>
    <property type="match status" value="1"/>
</dbReference>
<organism evidence="20 21">
    <name type="scientific">Macrostomum lignano</name>
    <dbReference type="NCBI Taxonomy" id="282301"/>
    <lineage>
        <taxon>Eukaryota</taxon>
        <taxon>Metazoa</taxon>
        <taxon>Spiralia</taxon>
        <taxon>Lophotrochozoa</taxon>
        <taxon>Platyhelminthes</taxon>
        <taxon>Rhabditophora</taxon>
        <taxon>Macrostomorpha</taxon>
        <taxon>Macrostomida</taxon>
        <taxon>Macrostomidae</taxon>
        <taxon>Macrostomum</taxon>
    </lineage>
</organism>
<evidence type="ECO:0000256" key="14">
    <source>
        <dbReference type="ARBA" id="ARBA00023136"/>
    </source>
</evidence>
<feature type="transmembrane region" description="Helical" evidence="16">
    <location>
        <begin position="505"/>
        <end position="524"/>
    </location>
</feature>
<evidence type="ECO:0000313" key="20">
    <source>
        <dbReference type="EMBL" id="PAA47467.1"/>
    </source>
</evidence>
<feature type="chain" id="PRO_5012515129" description="Cytochrome b561 domain-containing protein" evidence="17">
    <location>
        <begin position="31"/>
        <end position="609"/>
    </location>
</feature>
<dbReference type="InterPro" id="IPR042307">
    <property type="entry name" value="Reeler_sf"/>
</dbReference>
<dbReference type="SMART" id="SM00665">
    <property type="entry name" value="B561"/>
    <property type="match status" value="1"/>
</dbReference>
<feature type="transmembrane region" description="Helical" evidence="16">
    <location>
        <begin position="394"/>
        <end position="413"/>
    </location>
</feature>
<comment type="subcellular location">
    <subcellularLocation>
        <location evidence="1">Membrane</location>
    </subcellularLocation>
    <subcellularLocation>
        <location evidence="2">Secreted</location>
    </subcellularLocation>
</comment>
<dbReference type="Pfam" id="PF02014">
    <property type="entry name" value="Reeler"/>
    <property type="match status" value="1"/>
</dbReference>
<evidence type="ECO:0000256" key="2">
    <source>
        <dbReference type="ARBA" id="ARBA00004613"/>
    </source>
</evidence>
<dbReference type="OrthoDB" id="2419613at2759"/>
<keyword evidence="13" id="KW-0044">Antibiotic</keyword>
<dbReference type="EMBL" id="NIVC01004441">
    <property type="protein sequence ID" value="PAA47467.1"/>
    <property type="molecule type" value="Genomic_DNA"/>
</dbReference>
<dbReference type="GO" id="GO:0042742">
    <property type="term" value="P:defense response to bacterium"/>
    <property type="evidence" value="ECO:0007669"/>
    <property type="project" value="UniProtKB-KW"/>
</dbReference>
<keyword evidence="15" id="KW-0325">Glycoprotein</keyword>
<feature type="domain" description="Reelin" evidence="19">
    <location>
        <begin position="21"/>
        <end position="192"/>
    </location>
</feature>
<evidence type="ECO:0000256" key="1">
    <source>
        <dbReference type="ARBA" id="ARBA00004370"/>
    </source>
</evidence>
<comment type="similarity">
    <text evidence="3">Belongs to the insect defense protein family.</text>
</comment>
<gene>
    <name evidence="20" type="ORF">BOX15_Mlig025356g3</name>
</gene>
<dbReference type="PROSITE" id="PS51019">
    <property type="entry name" value="REELIN"/>
    <property type="match status" value="1"/>
</dbReference>
<evidence type="ECO:0000256" key="15">
    <source>
        <dbReference type="ARBA" id="ARBA00023180"/>
    </source>
</evidence>
<dbReference type="Gene3D" id="2.60.40.4060">
    <property type="entry name" value="Reeler domain"/>
    <property type="match status" value="1"/>
</dbReference>
<protein>
    <recommendedName>
        <fullName evidence="22">Cytochrome b561 domain-containing protein</fullName>
    </recommendedName>
</protein>
<keyword evidence="8 16" id="KW-0812">Transmembrane</keyword>
<evidence type="ECO:0000256" key="11">
    <source>
        <dbReference type="ARBA" id="ARBA00022982"/>
    </source>
</evidence>
<keyword evidence="6" id="KW-0929">Antimicrobial</keyword>
<comment type="caution">
    <text evidence="20">The sequence shown here is derived from an EMBL/GenBank/DDBJ whole genome shotgun (WGS) entry which is preliminary data.</text>
</comment>
<evidence type="ECO:0000256" key="10">
    <source>
        <dbReference type="ARBA" id="ARBA00022859"/>
    </source>
</evidence>
<evidence type="ECO:0000256" key="16">
    <source>
        <dbReference type="SAM" id="Phobius"/>
    </source>
</evidence>
<keyword evidence="5" id="KW-0964">Secreted</keyword>
<evidence type="ECO:0000256" key="4">
    <source>
        <dbReference type="ARBA" id="ARBA00022448"/>
    </source>
</evidence>
<accession>A0A267DFH2</accession>
<feature type="transmembrane region" description="Helical" evidence="16">
    <location>
        <begin position="434"/>
        <end position="453"/>
    </location>
</feature>
<dbReference type="InterPro" id="IPR002861">
    <property type="entry name" value="Reeler_dom"/>
</dbReference>
<evidence type="ECO:0000256" key="13">
    <source>
        <dbReference type="ARBA" id="ARBA00023022"/>
    </source>
</evidence>
<keyword evidence="10" id="KW-0391">Immunity</keyword>
<proteinExistence type="inferred from homology"/>
<name>A0A267DFH2_9PLAT</name>
<feature type="transmembrane region" description="Helical" evidence="16">
    <location>
        <begin position="583"/>
        <end position="608"/>
    </location>
</feature>
<evidence type="ECO:0000259" key="19">
    <source>
        <dbReference type="PROSITE" id="PS51019"/>
    </source>
</evidence>
<dbReference type="GO" id="GO:0005576">
    <property type="term" value="C:extracellular region"/>
    <property type="evidence" value="ECO:0007669"/>
    <property type="project" value="UniProtKB-SubCell"/>
</dbReference>
<evidence type="ECO:0000313" key="21">
    <source>
        <dbReference type="Proteomes" id="UP000215902"/>
    </source>
</evidence>
<feature type="domain" description="Cytochrome b561" evidence="18">
    <location>
        <begin position="354"/>
        <end position="559"/>
    </location>
</feature>
<dbReference type="AlphaFoldDB" id="A0A267DFH2"/>
<dbReference type="CDD" id="cd08760">
    <property type="entry name" value="Cyt_b561_FRRS1_like"/>
    <property type="match status" value="1"/>
</dbReference>
<feature type="signal peptide" evidence="17">
    <location>
        <begin position="1"/>
        <end position="30"/>
    </location>
</feature>
<evidence type="ECO:0000256" key="6">
    <source>
        <dbReference type="ARBA" id="ARBA00022529"/>
    </source>
</evidence>
<dbReference type="InterPro" id="IPR006593">
    <property type="entry name" value="Cyt_b561/ferric_Rdtase_TM"/>
</dbReference>
<dbReference type="InterPro" id="IPR051237">
    <property type="entry name" value="Ferric-chelate_Red/DefProt"/>
</dbReference>
<dbReference type="Gene3D" id="1.20.120.1770">
    <property type="match status" value="1"/>
</dbReference>
<reference evidence="20 21" key="1">
    <citation type="submission" date="2017-06" db="EMBL/GenBank/DDBJ databases">
        <title>A platform for efficient transgenesis in Macrostomum lignano, a flatworm model organism for stem cell research.</title>
        <authorList>
            <person name="Berezikov E."/>
        </authorList>
    </citation>
    <scope>NUCLEOTIDE SEQUENCE [LARGE SCALE GENOMIC DNA]</scope>
    <source>
        <strain evidence="20">DV1</strain>
        <tissue evidence="20">Whole organism</tissue>
    </source>
</reference>
<keyword evidence="12 16" id="KW-1133">Transmembrane helix</keyword>
<dbReference type="GO" id="GO:0045087">
    <property type="term" value="P:innate immune response"/>
    <property type="evidence" value="ECO:0007669"/>
    <property type="project" value="UniProtKB-KW"/>
</dbReference>
<keyword evidence="14 16" id="KW-0472">Membrane</keyword>